<dbReference type="EMBL" id="LN890989">
    <property type="protein sequence ID" value="CUS12537.1"/>
    <property type="molecule type" value="Genomic_DNA"/>
</dbReference>
<feature type="transmembrane region" description="Helical" evidence="6">
    <location>
        <begin position="256"/>
        <end position="278"/>
    </location>
</feature>
<evidence type="ECO:0000256" key="4">
    <source>
        <dbReference type="ARBA" id="ARBA00023136"/>
    </source>
</evidence>
<keyword evidence="2 6" id="KW-0812">Transmembrane</keyword>
<feature type="transmembrane region" description="Helical" evidence="6">
    <location>
        <begin position="131"/>
        <end position="160"/>
    </location>
</feature>
<keyword evidence="9" id="KW-1185">Reference proteome</keyword>
<reference evidence="8" key="1">
    <citation type="submission" date="2015-10" db="EMBL/GenBank/DDBJ databases">
        <authorList>
            <person name="Regsiter A."/>
            <person name="william w."/>
        </authorList>
    </citation>
    <scope>NUCLEOTIDE SEQUENCE</scope>
    <source>
        <strain evidence="8">Montdore</strain>
    </source>
</reference>
<dbReference type="PANTHER" id="PTHR33048">
    <property type="entry name" value="PTH11-LIKE INTEGRAL MEMBRANE PROTEIN (AFU_ORTHOLOGUE AFUA_5G11245)"/>
    <property type="match status" value="1"/>
</dbReference>
<organism evidence="8 9">
    <name type="scientific">Tuber aestivum</name>
    <name type="common">summer truffle</name>
    <dbReference type="NCBI Taxonomy" id="59557"/>
    <lineage>
        <taxon>Eukaryota</taxon>
        <taxon>Fungi</taxon>
        <taxon>Dikarya</taxon>
        <taxon>Ascomycota</taxon>
        <taxon>Pezizomycotina</taxon>
        <taxon>Pezizomycetes</taxon>
        <taxon>Pezizales</taxon>
        <taxon>Tuberaceae</taxon>
        <taxon>Tuber</taxon>
    </lineage>
</organism>
<evidence type="ECO:0000256" key="1">
    <source>
        <dbReference type="ARBA" id="ARBA00004141"/>
    </source>
</evidence>
<feature type="transmembrane region" description="Helical" evidence="6">
    <location>
        <begin position="20"/>
        <end position="41"/>
    </location>
</feature>
<feature type="transmembrane region" description="Helical" evidence="6">
    <location>
        <begin position="180"/>
        <end position="201"/>
    </location>
</feature>
<dbReference type="PANTHER" id="PTHR33048:SF162">
    <property type="entry name" value="SATRATOXIN BIOSYNTHESIS SC1 CLUSTER PROTEIN 4"/>
    <property type="match status" value="1"/>
</dbReference>
<dbReference type="AlphaFoldDB" id="A0A292Q1K0"/>
<accession>A0A292Q1K0</accession>
<feature type="transmembrane region" description="Helical" evidence="6">
    <location>
        <begin position="101"/>
        <end position="119"/>
    </location>
</feature>
<keyword evidence="3 6" id="KW-1133">Transmembrane helix</keyword>
<evidence type="ECO:0000259" key="7">
    <source>
        <dbReference type="Pfam" id="PF20684"/>
    </source>
</evidence>
<evidence type="ECO:0000256" key="6">
    <source>
        <dbReference type="SAM" id="Phobius"/>
    </source>
</evidence>
<protein>
    <recommendedName>
        <fullName evidence="7">Rhodopsin domain-containing protein</fullName>
    </recommendedName>
</protein>
<feature type="domain" description="Rhodopsin" evidence="7">
    <location>
        <begin position="44"/>
        <end position="280"/>
    </location>
</feature>
<sequence>MLEHMPTQPGVKEVVISVSVMFSIVTLAVAFRVWVNALVGAYTRVSVRVSDGCVGIAWLFYTVGFASCIWRSEREMAYKHALFFPKALKELAGKMAVVETMMYYSSLWMVKAAFISMYFGVVTNVSKRLRYLLYAMTAIVFVSYVVIILTSVFSCWPFSANWAVNDGAIVPRCQMINSRTFIYTTVLNAFTDLLIMGMPFLILRLHALQLRDVWGLSFLLLLGSISIVAATVRAVNIVPIDQFTMNSLANTRKVEILSFGELVAVFFAACAPSIRALIHRNKKKGETSRYFSGMDRSSITGSYELEGVISLELSTKQLPEMLEDEFGLVDNKAREPRGESTRECDIGVAVSFDDG</sequence>
<dbReference type="Proteomes" id="UP001412239">
    <property type="component" value="Unassembled WGS sequence"/>
</dbReference>
<comment type="subcellular location">
    <subcellularLocation>
        <location evidence="1">Membrane</location>
        <topology evidence="1">Multi-pass membrane protein</topology>
    </subcellularLocation>
</comment>
<gene>
    <name evidence="8" type="ORF">GSTUAT00003371001</name>
</gene>
<dbReference type="InterPro" id="IPR052337">
    <property type="entry name" value="SAT4-like"/>
</dbReference>
<evidence type="ECO:0000256" key="2">
    <source>
        <dbReference type="ARBA" id="ARBA00022692"/>
    </source>
</evidence>
<evidence type="ECO:0000313" key="8">
    <source>
        <dbReference type="EMBL" id="CUS12537.1"/>
    </source>
</evidence>
<dbReference type="Pfam" id="PF20684">
    <property type="entry name" value="Fung_rhodopsin"/>
    <property type="match status" value="1"/>
</dbReference>
<comment type="similarity">
    <text evidence="5">Belongs to the SAT4 family.</text>
</comment>
<feature type="transmembrane region" description="Helical" evidence="6">
    <location>
        <begin position="213"/>
        <end position="236"/>
    </location>
</feature>
<keyword evidence="4 6" id="KW-0472">Membrane</keyword>
<evidence type="ECO:0000313" key="9">
    <source>
        <dbReference type="Proteomes" id="UP001412239"/>
    </source>
</evidence>
<proteinExistence type="inferred from homology"/>
<evidence type="ECO:0000256" key="5">
    <source>
        <dbReference type="ARBA" id="ARBA00038359"/>
    </source>
</evidence>
<name>A0A292Q1K0_9PEZI</name>
<dbReference type="InterPro" id="IPR049326">
    <property type="entry name" value="Rhodopsin_dom_fungi"/>
</dbReference>
<dbReference type="GO" id="GO:0016020">
    <property type="term" value="C:membrane"/>
    <property type="evidence" value="ECO:0007669"/>
    <property type="project" value="UniProtKB-SubCell"/>
</dbReference>
<evidence type="ECO:0000256" key="3">
    <source>
        <dbReference type="ARBA" id="ARBA00022989"/>
    </source>
</evidence>
<feature type="transmembrane region" description="Helical" evidence="6">
    <location>
        <begin position="53"/>
        <end position="72"/>
    </location>
</feature>